<gene>
    <name evidence="2" type="ORF">MOV92_07510</name>
</gene>
<reference evidence="2 3" key="1">
    <citation type="submission" date="2022-03" db="EMBL/GenBank/DDBJ databases">
        <title>Complete genome sequence of Lysobacter capsici VKM B-2533 and Lysobacter gummosus 10.1.1, promising sources of lytic agents.</title>
        <authorList>
            <person name="Tarlachkov S.V."/>
            <person name="Kudryakova I.V."/>
            <person name="Afoshin A.S."/>
            <person name="Leontyevskaya E.A."/>
            <person name="Leontyevskaya N.V."/>
        </authorList>
    </citation>
    <scope>NUCLEOTIDE SEQUENCE [LARGE SCALE GENOMIC DNA]</scope>
    <source>
        <strain evidence="2 3">10.1.1</strain>
    </source>
</reference>
<keyword evidence="3" id="KW-1185">Reference proteome</keyword>
<feature type="domain" description="D-alanyl-D-alanine carboxypeptidase-like core" evidence="1">
    <location>
        <begin position="141"/>
        <end position="265"/>
    </location>
</feature>
<name>A0ABY3XHG4_9GAMM</name>
<dbReference type="Proteomes" id="UP000829194">
    <property type="component" value="Chromosome"/>
</dbReference>
<protein>
    <submittedName>
        <fullName evidence="2">D-alanyl-D-alanine carboxypeptidase family protein</fullName>
    </submittedName>
</protein>
<evidence type="ECO:0000259" key="1">
    <source>
        <dbReference type="Pfam" id="PF02557"/>
    </source>
</evidence>
<evidence type="ECO:0000313" key="2">
    <source>
        <dbReference type="EMBL" id="UNP31084.1"/>
    </source>
</evidence>
<dbReference type="CDD" id="cd14852">
    <property type="entry name" value="LD-carboxypeptidase"/>
    <property type="match status" value="1"/>
</dbReference>
<dbReference type="InterPro" id="IPR052179">
    <property type="entry name" value="DD-CPase-like"/>
</dbReference>
<organism evidence="2 3">
    <name type="scientific">Lysobacter gummosus</name>
    <dbReference type="NCBI Taxonomy" id="262324"/>
    <lineage>
        <taxon>Bacteria</taxon>
        <taxon>Pseudomonadati</taxon>
        <taxon>Pseudomonadota</taxon>
        <taxon>Gammaproteobacteria</taxon>
        <taxon>Lysobacterales</taxon>
        <taxon>Lysobacteraceae</taxon>
        <taxon>Lysobacter</taxon>
    </lineage>
</organism>
<dbReference type="InterPro" id="IPR058193">
    <property type="entry name" value="VanY/YodJ_core_dom"/>
</dbReference>
<sequence length="267" mass="29741">MRGHGNLLINTPEIELWPGGLLRARSNHDARALSRARHVLRRKRDGRFLAADLPEGLLPLVHRLMREDGIDAALDALDCIVEYRREGLIRVGELPLGRLEERLAGLGLDADGYESRTGLALIAEPDRLALAGFDRFRRPLWLHPAAARAWTHLRGAAMRDGVVLDAISGYRSHDYQLGIFERKLARGQSIEDILNVNAAPGYSEHHSGLALDIGAPGEPPAEESFEHTGAFAWLREQAGGYGFVMSYPRGNPHGIVYEPWHWRHEPA</sequence>
<evidence type="ECO:0000313" key="3">
    <source>
        <dbReference type="Proteomes" id="UP000829194"/>
    </source>
</evidence>
<dbReference type="InterPro" id="IPR003709">
    <property type="entry name" value="VanY-like_core_dom"/>
</dbReference>
<keyword evidence="2" id="KW-0121">Carboxypeptidase</keyword>
<proteinExistence type="predicted"/>
<dbReference type="Gene3D" id="3.30.1380.10">
    <property type="match status" value="1"/>
</dbReference>
<dbReference type="RefSeq" id="WP_057942253.1">
    <property type="nucleotide sequence ID" value="NZ_CP011131.1"/>
</dbReference>
<dbReference type="InterPro" id="IPR009045">
    <property type="entry name" value="Zn_M74/Hedgehog-like"/>
</dbReference>
<dbReference type="Pfam" id="PF02557">
    <property type="entry name" value="VanY"/>
    <property type="match status" value="1"/>
</dbReference>
<dbReference type="PANTHER" id="PTHR34385:SF1">
    <property type="entry name" value="PEPTIDOGLYCAN L-ALANYL-D-GLUTAMATE ENDOPEPTIDASE CWLK"/>
    <property type="match status" value="1"/>
</dbReference>
<keyword evidence="2" id="KW-0378">Hydrolase</keyword>
<dbReference type="PANTHER" id="PTHR34385">
    <property type="entry name" value="D-ALANYL-D-ALANINE CARBOXYPEPTIDASE"/>
    <property type="match status" value="1"/>
</dbReference>
<dbReference type="EMBL" id="CP093547">
    <property type="protein sequence ID" value="UNP31084.1"/>
    <property type="molecule type" value="Genomic_DNA"/>
</dbReference>
<keyword evidence="2" id="KW-0645">Protease</keyword>
<dbReference type="SUPFAM" id="SSF55166">
    <property type="entry name" value="Hedgehog/DD-peptidase"/>
    <property type="match status" value="1"/>
</dbReference>
<accession>A0ABY3XHG4</accession>
<dbReference type="GO" id="GO:0004180">
    <property type="term" value="F:carboxypeptidase activity"/>
    <property type="evidence" value="ECO:0007669"/>
    <property type="project" value="UniProtKB-KW"/>
</dbReference>